<accession>A0A644YP44</accession>
<proteinExistence type="predicted"/>
<gene>
    <name evidence="1" type="ORF">SDC9_76913</name>
</gene>
<dbReference type="PANTHER" id="PTHR35309">
    <property type="match status" value="1"/>
</dbReference>
<comment type="caution">
    <text evidence="1">The sequence shown here is derived from an EMBL/GenBank/DDBJ whole genome shotgun (WGS) entry which is preliminary data.</text>
</comment>
<protein>
    <submittedName>
        <fullName evidence="1">Uncharacterized protein</fullName>
    </submittedName>
</protein>
<organism evidence="1">
    <name type="scientific">bioreactor metagenome</name>
    <dbReference type="NCBI Taxonomy" id="1076179"/>
    <lineage>
        <taxon>unclassified sequences</taxon>
        <taxon>metagenomes</taxon>
        <taxon>ecological metagenomes</taxon>
    </lineage>
</organism>
<sequence length="193" mass="21314">MGPFSFLPGMECYHGIVNICHTISGNLCFNGEETDMTGGEGYIEKDWGKSFPQSWIWMQANHFETRGASFMFSVARIPWLSRSFTGLISFLKTPSGFYRFATYNGGTIQSLRIAGDKITARLRNAAHTLDFTAAYTQGGILKAPKNGMMHREIEESITVEIKVSLTGRKGNTIFEGTSGRAGMELSNAAEFLV</sequence>
<dbReference type="SUPFAM" id="SSF159245">
    <property type="entry name" value="AttH-like"/>
    <property type="match status" value="1"/>
</dbReference>
<dbReference type="PANTHER" id="PTHR35309:SF4">
    <property type="entry name" value="TOCOPHEROL CYCLASE"/>
    <property type="match status" value="1"/>
</dbReference>
<name>A0A644YP44_9ZZZZ</name>
<dbReference type="Pfam" id="PF14249">
    <property type="entry name" value="Tocopherol_cycl"/>
    <property type="match status" value="1"/>
</dbReference>
<reference evidence="1" key="1">
    <citation type="submission" date="2019-08" db="EMBL/GenBank/DDBJ databases">
        <authorList>
            <person name="Kucharzyk K."/>
            <person name="Murdoch R.W."/>
            <person name="Higgins S."/>
            <person name="Loffler F."/>
        </authorList>
    </citation>
    <scope>NUCLEOTIDE SEQUENCE</scope>
</reference>
<dbReference type="AlphaFoldDB" id="A0A644YP44"/>
<dbReference type="InterPro" id="IPR025893">
    <property type="entry name" value="Tocopherol_cyclase"/>
</dbReference>
<dbReference type="EMBL" id="VSSQ01005768">
    <property type="protein sequence ID" value="MPM30365.1"/>
    <property type="molecule type" value="Genomic_DNA"/>
</dbReference>
<dbReference type="GO" id="GO:0009976">
    <property type="term" value="F:tocopherol cyclase activity"/>
    <property type="evidence" value="ECO:0007669"/>
    <property type="project" value="InterPro"/>
</dbReference>
<evidence type="ECO:0000313" key="1">
    <source>
        <dbReference type="EMBL" id="MPM30365.1"/>
    </source>
</evidence>